<comment type="caution">
    <text evidence="1">The sequence shown here is derived from an EMBL/GenBank/DDBJ whole genome shotgun (WGS) entry which is preliminary data.</text>
</comment>
<dbReference type="EMBL" id="JAHMHS010000115">
    <property type="protein sequence ID" value="KAK1716162.1"/>
    <property type="molecule type" value="Genomic_DNA"/>
</dbReference>
<evidence type="ECO:0000313" key="2">
    <source>
        <dbReference type="Proteomes" id="UP001244207"/>
    </source>
</evidence>
<dbReference type="Proteomes" id="UP001244207">
    <property type="component" value="Unassembled WGS sequence"/>
</dbReference>
<keyword evidence="2" id="KW-1185">Reference proteome</keyword>
<name>A0AAD8UAP6_GLOAC</name>
<dbReference type="AlphaFoldDB" id="A0AAD8UAP6"/>
<accession>A0AAD8UAP6</accession>
<reference evidence="1" key="1">
    <citation type="submission" date="2021-12" db="EMBL/GenBank/DDBJ databases">
        <title>Comparative genomics, transcriptomics and evolutionary studies reveal genomic signatures of adaptation to plant cell wall in hemibiotrophic fungi.</title>
        <authorList>
            <consortium name="DOE Joint Genome Institute"/>
            <person name="Baroncelli R."/>
            <person name="Diaz J.F."/>
            <person name="Benocci T."/>
            <person name="Peng M."/>
            <person name="Battaglia E."/>
            <person name="Haridas S."/>
            <person name="Andreopoulos W."/>
            <person name="Labutti K."/>
            <person name="Pangilinan J."/>
            <person name="Floch G.L."/>
            <person name="Makela M.R."/>
            <person name="Henrissat B."/>
            <person name="Grigoriev I.V."/>
            <person name="Crouch J.A."/>
            <person name="De Vries R.P."/>
            <person name="Sukno S.A."/>
            <person name="Thon M.R."/>
        </authorList>
    </citation>
    <scope>NUCLEOTIDE SEQUENCE</scope>
    <source>
        <strain evidence="1">CBS 112980</strain>
    </source>
</reference>
<evidence type="ECO:0000313" key="1">
    <source>
        <dbReference type="EMBL" id="KAK1716162.1"/>
    </source>
</evidence>
<organism evidence="1 2">
    <name type="scientific">Glomerella acutata</name>
    <name type="common">Colletotrichum acutatum</name>
    <dbReference type="NCBI Taxonomy" id="27357"/>
    <lineage>
        <taxon>Eukaryota</taxon>
        <taxon>Fungi</taxon>
        <taxon>Dikarya</taxon>
        <taxon>Ascomycota</taxon>
        <taxon>Pezizomycotina</taxon>
        <taxon>Sordariomycetes</taxon>
        <taxon>Hypocreomycetidae</taxon>
        <taxon>Glomerellales</taxon>
        <taxon>Glomerellaceae</taxon>
        <taxon>Colletotrichum</taxon>
        <taxon>Colletotrichum acutatum species complex</taxon>
    </lineage>
</organism>
<dbReference type="GeneID" id="85399086"/>
<dbReference type="RefSeq" id="XP_060360556.1">
    <property type="nucleotide sequence ID" value="XM_060515188.1"/>
</dbReference>
<protein>
    <submittedName>
        <fullName evidence="1">Uncharacterized protein</fullName>
    </submittedName>
</protein>
<gene>
    <name evidence="1" type="ORF">BDZ83DRAFT_761470</name>
</gene>
<sequence length="137" mass="16056">MDTTSSTLTPTTTTTTTSTLAELVFLYDRLPATEHPKDIHVLKEWYFTRCRTLKDAKALLGVYNTLILDPDVTPDELYKWKANKCLGYRIAHLMVENAYVEDEISKERRKWVKQHKHVWCGEIQNYDVPVFEVHRGR</sequence>
<proteinExistence type="predicted"/>